<accession>A0ABT4SG37</accession>
<name>A0ABT4SG37_9ACTN</name>
<comment type="caution">
    <text evidence="2">The sequence shown here is derived from an EMBL/GenBank/DDBJ whole genome shotgun (WGS) entry which is preliminary data.</text>
</comment>
<protein>
    <recommendedName>
        <fullName evidence="4">DUF397 domain-containing protein</fullName>
    </recommendedName>
</protein>
<proteinExistence type="predicted"/>
<evidence type="ECO:0000256" key="1">
    <source>
        <dbReference type="SAM" id="MobiDB-lite"/>
    </source>
</evidence>
<reference evidence="2" key="1">
    <citation type="submission" date="2022-11" db="EMBL/GenBank/DDBJ databases">
        <title>Nonomuraea corallina sp. nov., a new species of the genus Nonomuraea isolated from sea side sediment in Thai sea.</title>
        <authorList>
            <person name="Ngamcharungchit C."/>
            <person name="Matsumoto A."/>
            <person name="Suriyachadkun C."/>
            <person name="Panbangred W."/>
            <person name="Inahashi Y."/>
            <person name="Intra B."/>
        </authorList>
    </citation>
    <scope>NUCLEOTIDE SEQUENCE</scope>
    <source>
        <strain evidence="2">MCN248</strain>
    </source>
</reference>
<evidence type="ECO:0000313" key="2">
    <source>
        <dbReference type="EMBL" id="MDA0636174.1"/>
    </source>
</evidence>
<organism evidence="2 3">
    <name type="scientific">Nonomuraea corallina</name>
    <dbReference type="NCBI Taxonomy" id="2989783"/>
    <lineage>
        <taxon>Bacteria</taxon>
        <taxon>Bacillati</taxon>
        <taxon>Actinomycetota</taxon>
        <taxon>Actinomycetes</taxon>
        <taxon>Streptosporangiales</taxon>
        <taxon>Streptosporangiaceae</taxon>
        <taxon>Nonomuraea</taxon>
    </lineage>
</organism>
<gene>
    <name evidence="2" type="ORF">OUY22_22355</name>
</gene>
<dbReference type="EMBL" id="JAPNNL010000095">
    <property type="protein sequence ID" value="MDA0636174.1"/>
    <property type="molecule type" value="Genomic_DNA"/>
</dbReference>
<keyword evidence="3" id="KW-1185">Reference proteome</keyword>
<evidence type="ECO:0008006" key="4">
    <source>
        <dbReference type="Google" id="ProtNLM"/>
    </source>
</evidence>
<feature type="region of interest" description="Disordered" evidence="1">
    <location>
        <begin position="1"/>
        <end position="20"/>
    </location>
</feature>
<evidence type="ECO:0000313" key="3">
    <source>
        <dbReference type="Proteomes" id="UP001144036"/>
    </source>
</evidence>
<sequence>MSTADFHSAHPEPAKNGLTKISWSASTDRAVSIRVRSHTCGCVPTSYELCEAAGLAFIRRTVRSSTGTHVSESPWMRRAAADKLWTALLEGWAR</sequence>
<dbReference type="Proteomes" id="UP001144036">
    <property type="component" value="Unassembled WGS sequence"/>
</dbReference>
<dbReference type="RefSeq" id="WP_270157038.1">
    <property type="nucleotide sequence ID" value="NZ_JAPNNL010000095.1"/>
</dbReference>